<evidence type="ECO:0000256" key="7">
    <source>
        <dbReference type="SAM" id="MobiDB-lite"/>
    </source>
</evidence>
<proteinExistence type="inferred from homology"/>
<evidence type="ECO:0000256" key="6">
    <source>
        <dbReference type="ARBA" id="ARBA00047321"/>
    </source>
</evidence>
<evidence type="ECO:0000313" key="9">
    <source>
        <dbReference type="EMBL" id="PLQ00465.1"/>
    </source>
</evidence>
<organism evidence="9 10">
    <name type="scientific">Cupriavidus pauculus</name>
    <dbReference type="NCBI Taxonomy" id="82633"/>
    <lineage>
        <taxon>Bacteria</taxon>
        <taxon>Pseudomonadati</taxon>
        <taxon>Pseudomonadota</taxon>
        <taxon>Betaproteobacteria</taxon>
        <taxon>Burkholderiales</taxon>
        <taxon>Burkholderiaceae</taxon>
        <taxon>Cupriavidus</taxon>
    </lineage>
</organism>
<comment type="catalytic activity">
    <reaction evidence="6">
        <text>L-tryptophan + O2 = indole-3-acetamide + CO2 + H2O</text>
        <dbReference type="Rhea" id="RHEA:16165"/>
        <dbReference type="ChEBI" id="CHEBI:15377"/>
        <dbReference type="ChEBI" id="CHEBI:15379"/>
        <dbReference type="ChEBI" id="CHEBI:16031"/>
        <dbReference type="ChEBI" id="CHEBI:16526"/>
        <dbReference type="ChEBI" id="CHEBI:57912"/>
        <dbReference type="EC" id="1.13.12.3"/>
    </reaction>
</comment>
<dbReference type="SUPFAM" id="SSF51905">
    <property type="entry name" value="FAD/NAD(P)-binding domain"/>
    <property type="match status" value="1"/>
</dbReference>
<dbReference type="Pfam" id="PF01593">
    <property type="entry name" value="Amino_oxidase"/>
    <property type="match status" value="1"/>
</dbReference>
<dbReference type="GO" id="GO:0001716">
    <property type="term" value="F:L-amino-acid oxidase activity"/>
    <property type="evidence" value="ECO:0007669"/>
    <property type="project" value="TreeGrafter"/>
</dbReference>
<evidence type="ECO:0000256" key="2">
    <source>
        <dbReference type="ARBA" id="ARBA00005833"/>
    </source>
</evidence>
<comment type="caution">
    <text evidence="9">The sequence shown here is derived from an EMBL/GenBank/DDBJ whole genome shotgun (WGS) entry which is preliminary data.</text>
</comment>
<dbReference type="SUPFAM" id="SSF54373">
    <property type="entry name" value="FAD-linked reductases, C-terminal domain"/>
    <property type="match status" value="1"/>
</dbReference>
<dbReference type="Gene3D" id="3.90.660.10">
    <property type="match status" value="1"/>
</dbReference>
<dbReference type="InterPro" id="IPR036188">
    <property type="entry name" value="FAD/NAD-bd_sf"/>
</dbReference>
<comment type="pathway">
    <text evidence="1">Plant hormone metabolism; auxin biosynthesis.</text>
</comment>
<feature type="region of interest" description="Disordered" evidence="7">
    <location>
        <begin position="1"/>
        <end position="23"/>
    </location>
</feature>
<dbReference type="GO" id="GO:0009851">
    <property type="term" value="P:auxin biosynthetic process"/>
    <property type="evidence" value="ECO:0007669"/>
    <property type="project" value="UniProtKB-KW"/>
</dbReference>
<dbReference type="AlphaFoldDB" id="A0A2N5CE50"/>
<keyword evidence="5" id="KW-0073">Auxin biosynthesis</keyword>
<dbReference type="Gene3D" id="3.50.50.60">
    <property type="entry name" value="FAD/NAD(P)-binding domain"/>
    <property type="match status" value="1"/>
</dbReference>
<feature type="domain" description="Amine oxidase" evidence="8">
    <location>
        <begin position="38"/>
        <end position="486"/>
    </location>
</feature>
<evidence type="ECO:0000256" key="5">
    <source>
        <dbReference type="ARBA" id="ARBA00023070"/>
    </source>
</evidence>
<dbReference type="Gene3D" id="1.20.1440.240">
    <property type="match status" value="1"/>
</dbReference>
<dbReference type="InterPro" id="IPR002937">
    <property type="entry name" value="Amino_oxidase"/>
</dbReference>
<dbReference type="OrthoDB" id="337830at2"/>
<accession>A0A2N5CE50</accession>
<dbReference type="PANTHER" id="PTHR10742">
    <property type="entry name" value="FLAVIN MONOAMINE OXIDASE"/>
    <property type="match status" value="1"/>
</dbReference>
<dbReference type="InterPro" id="IPR050281">
    <property type="entry name" value="Flavin_monoamine_oxidase"/>
</dbReference>
<sequence length="502" mass="53289">MGATRLLGLDDHGTPAPTLPRAGNVGRGQRVAVVGAGVAGLVAAYELRGAGFDVTVLEARERIGGRVWTMRRGARCEADGLPAQQAQFEGSLYLNAGAGRLPAHHTVMMDYCRTLGVPLEVLVNSARSARFQQGHQAPVAMRRVVNDARGHVAELLAKSTRQGALDAELSAGEQRQLLDFLRSFGDLDANGHFAGTTRSGFAVPPGAGNDAGTLPPTLPLSAFLNPAIWAPLAADETYEWQATMFQPVGGMDRLTDAFAARLRGAIRLGAEVTGIRTDERGVTLAWRDGPAWSARTLHADHAVVTTPLPLLARCDANFTDGCRRAIASVPYDAALKIAWSAPRFWERTAGIYGGMSYLDDDIRRVWYPSHGFHGASGVLVAGYTDGDAAERLTALPLAEQFAASRAAVERLHPGQSAQLRTPLSIAWHRQRFSAGAWANWNAELLPAYTLLNAPQGRVHFAGDHLSYLSGWQEGAARSAQAAVARIAASAAQGTAGATAAVS</sequence>
<dbReference type="Proteomes" id="UP000234341">
    <property type="component" value="Unassembled WGS sequence"/>
</dbReference>
<protein>
    <recommendedName>
        <fullName evidence="4">Tryptophan 2-monooxygenase</fullName>
        <ecNumber evidence="3">1.13.12.3</ecNumber>
    </recommendedName>
</protein>
<evidence type="ECO:0000256" key="4">
    <source>
        <dbReference type="ARBA" id="ARBA00017871"/>
    </source>
</evidence>
<dbReference type="PANTHER" id="PTHR10742:SF342">
    <property type="entry name" value="AMINE OXIDASE"/>
    <property type="match status" value="1"/>
</dbReference>
<name>A0A2N5CE50_9BURK</name>
<dbReference type="GO" id="GO:0009063">
    <property type="term" value="P:amino acid catabolic process"/>
    <property type="evidence" value="ECO:0007669"/>
    <property type="project" value="TreeGrafter"/>
</dbReference>
<dbReference type="EMBL" id="PJRP01000004">
    <property type="protein sequence ID" value="PLQ00465.1"/>
    <property type="molecule type" value="Genomic_DNA"/>
</dbReference>
<dbReference type="GO" id="GO:0050361">
    <property type="term" value="F:tryptophan 2-monooxygenase activity"/>
    <property type="evidence" value="ECO:0007669"/>
    <property type="project" value="UniProtKB-EC"/>
</dbReference>
<dbReference type="EC" id="1.13.12.3" evidence="3"/>
<evidence type="ECO:0000259" key="8">
    <source>
        <dbReference type="Pfam" id="PF01593"/>
    </source>
</evidence>
<evidence type="ECO:0000313" key="10">
    <source>
        <dbReference type="Proteomes" id="UP000234341"/>
    </source>
</evidence>
<reference evidence="9 10" key="1">
    <citation type="submission" date="2017-12" db="EMBL/GenBank/DDBJ databases">
        <title>Genome sequence of the active heterotrophic nitrifier-denitrifier, Cupriavidus pauculus UM1.</title>
        <authorList>
            <person name="Putonti C."/>
            <person name="Castignetti D."/>
        </authorList>
    </citation>
    <scope>NUCLEOTIDE SEQUENCE [LARGE SCALE GENOMIC DNA]</scope>
    <source>
        <strain evidence="9 10">UM1</strain>
    </source>
</reference>
<evidence type="ECO:0000256" key="1">
    <source>
        <dbReference type="ARBA" id="ARBA00004814"/>
    </source>
</evidence>
<gene>
    <name evidence="9" type="ORF">CYJ10_11145</name>
</gene>
<evidence type="ECO:0000256" key="3">
    <source>
        <dbReference type="ARBA" id="ARBA00012535"/>
    </source>
</evidence>
<comment type="similarity">
    <text evidence="2">Belongs to the tryptophan 2-monooxygenase family.</text>
</comment>
<dbReference type="PRINTS" id="PR00419">
    <property type="entry name" value="ADXRDTASE"/>
</dbReference>